<dbReference type="SUPFAM" id="SSF48317">
    <property type="entry name" value="Acid phosphatase/Vanadium-dependent haloperoxidase"/>
    <property type="match status" value="1"/>
</dbReference>
<feature type="transmembrane region" description="Helical" evidence="1">
    <location>
        <begin position="205"/>
        <end position="230"/>
    </location>
</feature>
<evidence type="ECO:0000313" key="3">
    <source>
        <dbReference type="EMBL" id="ABO88948.1"/>
    </source>
</evidence>
<proteinExistence type="predicted"/>
<keyword evidence="1" id="KW-0472">Membrane</keyword>
<feature type="transmembrane region" description="Helical" evidence="1">
    <location>
        <begin position="178"/>
        <end position="199"/>
    </location>
</feature>
<accession>A4SJ76</accession>
<dbReference type="AlphaFoldDB" id="A4SJ76"/>
<reference evidence="4" key="1">
    <citation type="journal article" date="2008" name="BMC Genomics">
        <title>The genome of Aeromonas salmonicida subsp. salmonicida A449: insights into the evolution of a fish pathogen.</title>
        <authorList>
            <person name="Reith M.E."/>
            <person name="Singh R.K."/>
            <person name="Curtis B."/>
            <person name="Boyd J.M."/>
            <person name="Bouevitch A."/>
            <person name="Kimball J."/>
            <person name="Munholland J."/>
            <person name="Murphy C."/>
            <person name="Sarty D."/>
            <person name="Williams J."/>
            <person name="Nash J.H."/>
            <person name="Johnson S.C."/>
            <person name="Brown L.L."/>
        </authorList>
    </citation>
    <scope>NUCLEOTIDE SEQUENCE [LARGE SCALE GENOMIC DNA]</scope>
    <source>
        <strain evidence="4">A449</strain>
    </source>
</reference>
<evidence type="ECO:0000313" key="4">
    <source>
        <dbReference type="Proteomes" id="UP000000225"/>
    </source>
</evidence>
<dbReference type="Pfam" id="PF01569">
    <property type="entry name" value="PAP2"/>
    <property type="match status" value="1"/>
</dbReference>
<sequence length="247" mass="27142">MPRFFRERRVCMNKFVPCYLIGGLIAISWAALPAHGPWDQWDLAVFHLVNGWLGQSSLWADVVAVTNNRLFDLVVLGCMGLILAMCFFRSEDGDRRRLVAMGIVMLLGALVINQFGHLLPVSRPSPTLTVADALRVTQLSAIPTKDSSSDSFPGDHALFLMIFAGFVLRYLPRWAGVLAILMVPLFSAPRILSGAHWLTDVYVGALGLTLLCLPLLLLTGLSDALIGWLASRLPIGPRRRSTGYPSD</sequence>
<dbReference type="Gene3D" id="1.20.144.10">
    <property type="entry name" value="Phosphatidic acid phosphatase type 2/haloperoxidase"/>
    <property type="match status" value="1"/>
</dbReference>
<dbReference type="Proteomes" id="UP000000225">
    <property type="component" value="Chromosome"/>
</dbReference>
<dbReference type="eggNOG" id="COG0671">
    <property type="taxonomic scope" value="Bacteria"/>
</dbReference>
<dbReference type="InterPro" id="IPR000326">
    <property type="entry name" value="PAP2/HPO"/>
</dbReference>
<feature type="transmembrane region" description="Helical" evidence="1">
    <location>
        <begin position="154"/>
        <end position="171"/>
    </location>
</feature>
<dbReference type="EMBL" id="CP000644">
    <property type="protein sequence ID" value="ABO88948.1"/>
    <property type="molecule type" value="Genomic_DNA"/>
</dbReference>
<dbReference type="HOGENOM" id="CLU_102925_0_0_6"/>
<dbReference type="SMART" id="SM00014">
    <property type="entry name" value="acidPPc"/>
    <property type="match status" value="1"/>
</dbReference>
<dbReference type="STRING" id="29491.GCA_000820065_01693"/>
<feature type="transmembrane region" description="Helical" evidence="1">
    <location>
        <begin position="12"/>
        <end position="32"/>
    </location>
</feature>
<evidence type="ECO:0000259" key="2">
    <source>
        <dbReference type="SMART" id="SM00014"/>
    </source>
</evidence>
<evidence type="ECO:0000256" key="1">
    <source>
        <dbReference type="SAM" id="Phobius"/>
    </source>
</evidence>
<feature type="transmembrane region" description="Helical" evidence="1">
    <location>
        <begin position="70"/>
        <end position="88"/>
    </location>
</feature>
<feature type="domain" description="Phosphatidic acid phosphatase type 2/haloperoxidase" evidence="2">
    <location>
        <begin position="96"/>
        <end position="216"/>
    </location>
</feature>
<feature type="transmembrane region" description="Helical" evidence="1">
    <location>
        <begin position="100"/>
        <end position="119"/>
    </location>
</feature>
<organism evidence="3 4">
    <name type="scientific">Aeromonas salmonicida (strain A449)</name>
    <dbReference type="NCBI Taxonomy" id="382245"/>
    <lineage>
        <taxon>Bacteria</taxon>
        <taxon>Pseudomonadati</taxon>
        <taxon>Pseudomonadota</taxon>
        <taxon>Gammaproteobacteria</taxon>
        <taxon>Aeromonadales</taxon>
        <taxon>Aeromonadaceae</taxon>
        <taxon>Aeromonas</taxon>
    </lineage>
</organism>
<keyword evidence="1" id="KW-0812">Transmembrane</keyword>
<protein>
    <submittedName>
        <fullName evidence="3">Conserved membrane protein</fullName>
    </submittedName>
</protein>
<dbReference type="InterPro" id="IPR036938">
    <property type="entry name" value="PAP2/HPO_sf"/>
</dbReference>
<dbReference type="CDD" id="cd01610">
    <property type="entry name" value="PAP2_like"/>
    <property type="match status" value="1"/>
</dbReference>
<keyword evidence="1" id="KW-1133">Transmembrane helix</keyword>
<gene>
    <name evidence="3" type="ordered locus">ASA_0794</name>
</gene>
<dbReference type="KEGG" id="asa:ASA_0794"/>
<name>A4SJ76_AERS4</name>